<evidence type="ECO:0000256" key="3">
    <source>
        <dbReference type="SAM" id="Phobius"/>
    </source>
</evidence>
<evidence type="ECO:0000256" key="2">
    <source>
        <dbReference type="SAM" id="MobiDB-lite"/>
    </source>
</evidence>
<evidence type="ECO:0000313" key="4">
    <source>
        <dbReference type="EMBL" id="MCQ0970099.1"/>
    </source>
</evidence>
<dbReference type="InterPro" id="IPR050445">
    <property type="entry name" value="Bact_polysacc_biosynth/exp"/>
</dbReference>
<feature type="compositionally biased region" description="Basic residues" evidence="2">
    <location>
        <begin position="1"/>
        <end position="11"/>
    </location>
</feature>
<protein>
    <submittedName>
        <fullName evidence="4">Capsule biosynthesis protein</fullName>
    </submittedName>
</protein>
<sequence>MTTPPKARRFHISREESAFASDESSAPAARPAPQVRIEVQKRVDLPPRFGQSPTAPVGEGSGPSASRRDDDDARLERLMRTEPTDDGFGDRQFPGASTQPPAGHEPRAGAGTQGSAAAAATPADDGLAAKLASIKAENLTARQLRIAARIAKLNQIEFGSEHEAVLRLRERGIDPSHRAAVGQILSTEGARAQSAPTPNAPAVIARQTLPQPLKDAPVPAPPPGQRPLPSREELTEERRAADILRIQRDIAARRRKRMAMLILRLAFFVALPTVLMGWYYYNVATPLYATNSQFQIQQADSGGGGGMGSLLSGSPLSTNTDAVAVQSYLSSREAMLRLDEDMGFKQTFQDPTIDPVRRLAPDATNEAAYSLYQTMVKIGYDPTEGMINMEVIAPDPQQSKAFSTALIGYAEGQIDQLTARLRTDQMAGAEAQYSDAEAKVLEAQRRVQELQQELGVLDPVAESSAVMAQISQLETQANAKRLELSQLLANPRPQQSRVAAVEGEIAQLEQMIVETRGQLTEGNETRASLASISGELRIAESDLLTRQELLAAAATQMETARIEANKQVRYLSLSVAPVPPDEPTYPKAMQNTLVSFLIFSGIYLMMSLTASILREQVSS</sequence>
<feature type="region of interest" description="Disordered" evidence="2">
    <location>
        <begin position="212"/>
        <end position="236"/>
    </location>
</feature>
<dbReference type="Gene3D" id="1.20.120.1490">
    <property type="match status" value="1"/>
</dbReference>
<feature type="transmembrane region" description="Helical" evidence="3">
    <location>
        <begin position="593"/>
        <end position="613"/>
    </location>
</feature>
<feature type="compositionally biased region" description="Low complexity" evidence="2">
    <location>
        <begin position="18"/>
        <end position="29"/>
    </location>
</feature>
<feature type="region of interest" description="Disordered" evidence="2">
    <location>
        <begin position="1"/>
        <end position="121"/>
    </location>
</feature>
<name>A0ABT1MQV9_9RHOB</name>
<reference evidence="4 5" key="1">
    <citation type="submission" date="2022-03" db="EMBL/GenBank/DDBJ databases">
        <authorList>
            <person name="He Y."/>
        </authorList>
    </citation>
    <scope>NUCLEOTIDE SEQUENCE [LARGE SCALE GENOMIC DNA]</scope>
    <source>
        <strain evidence="4 5">TK19116</strain>
    </source>
</reference>
<keyword evidence="3" id="KW-1133">Transmembrane helix</keyword>
<keyword evidence="1" id="KW-0175">Coiled coil</keyword>
<dbReference type="PANTHER" id="PTHR32309:SF13">
    <property type="entry name" value="FERRIC ENTEROBACTIN TRANSPORT PROTEIN FEPE"/>
    <property type="match status" value="1"/>
</dbReference>
<accession>A0ABT1MQV9</accession>
<gene>
    <name evidence="4" type="ORF">MLD63_06620</name>
</gene>
<feature type="transmembrane region" description="Helical" evidence="3">
    <location>
        <begin position="261"/>
        <end position="281"/>
    </location>
</feature>
<comment type="caution">
    <text evidence="4">The sequence shown here is derived from an EMBL/GenBank/DDBJ whole genome shotgun (WGS) entry which is preliminary data.</text>
</comment>
<proteinExistence type="predicted"/>
<dbReference type="EMBL" id="JAKZEU010000002">
    <property type="protein sequence ID" value="MCQ0970099.1"/>
    <property type="molecule type" value="Genomic_DNA"/>
</dbReference>
<dbReference type="Proteomes" id="UP001203945">
    <property type="component" value="Unassembled WGS sequence"/>
</dbReference>
<feature type="compositionally biased region" description="Low complexity" evidence="2">
    <location>
        <begin position="108"/>
        <end position="121"/>
    </location>
</feature>
<evidence type="ECO:0000313" key="5">
    <source>
        <dbReference type="Proteomes" id="UP001203945"/>
    </source>
</evidence>
<organism evidence="4 5">
    <name type="scientific">Paracoccus albicereus</name>
    <dbReference type="NCBI Taxonomy" id="2922394"/>
    <lineage>
        <taxon>Bacteria</taxon>
        <taxon>Pseudomonadati</taxon>
        <taxon>Pseudomonadota</taxon>
        <taxon>Alphaproteobacteria</taxon>
        <taxon>Rhodobacterales</taxon>
        <taxon>Paracoccaceae</taxon>
        <taxon>Paracoccus</taxon>
    </lineage>
</organism>
<evidence type="ECO:0000256" key="1">
    <source>
        <dbReference type="SAM" id="Coils"/>
    </source>
</evidence>
<keyword evidence="5" id="KW-1185">Reference proteome</keyword>
<feature type="compositionally biased region" description="Basic and acidic residues" evidence="2">
    <location>
        <begin position="66"/>
        <end position="83"/>
    </location>
</feature>
<dbReference type="PANTHER" id="PTHR32309">
    <property type="entry name" value="TYROSINE-PROTEIN KINASE"/>
    <property type="match status" value="1"/>
</dbReference>
<feature type="coiled-coil region" evidence="1">
    <location>
        <begin position="426"/>
        <end position="518"/>
    </location>
</feature>
<keyword evidence="3" id="KW-0812">Transmembrane</keyword>
<keyword evidence="3" id="KW-0472">Membrane</keyword>